<dbReference type="STRING" id="1423745.GCA_001311215_01266"/>
<dbReference type="PATRIC" id="fig|1423745.4.peg.812"/>
<proteinExistence type="predicted"/>
<evidence type="ECO:0000313" key="1">
    <source>
        <dbReference type="EMBL" id="KRM91628.1"/>
    </source>
</evidence>
<gene>
    <name evidence="1" type="ORF">FC87_GL000763</name>
</gene>
<evidence type="ECO:0000313" key="2">
    <source>
        <dbReference type="Proteomes" id="UP000051586"/>
    </source>
</evidence>
<accession>A0A0R2CUB8</accession>
<evidence type="ECO:0008006" key="3">
    <source>
        <dbReference type="Google" id="ProtNLM"/>
    </source>
</evidence>
<dbReference type="AlphaFoldDB" id="A0A0R2CUB8"/>
<organism evidence="1 2">
    <name type="scientific">Fructilactobacillus florum DSM 22689 = JCM 16035</name>
    <dbReference type="NCBI Taxonomy" id="1423745"/>
    <lineage>
        <taxon>Bacteria</taxon>
        <taxon>Bacillati</taxon>
        <taxon>Bacillota</taxon>
        <taxon>Bacilli</taxon>
        <taxon>Lactobacillales</taxon>
        <taxon>Lactobacillaceae</taxon>
        <taxon>Fructilactobacillus</taxon>
    </lineage>
</organism>
<dbReference type="Gene3D" id="3.30.70.100">
    <property type="match status" value="1"/>
</dbReference>
<sequence>MIDKISVTFGSQAVLNQIIKRYPKRRLALFAGISGTSGVQLIDYSGKSPIFVTPITYRVVDHSGTDDWHDYLNIIQVTPDEQHRKVLNSRASDFISNPHQPNGLQSAYYLKAENNQDQKILLTTWKSEFDCLAWKKTAAAAFITYQNFKNDFTVDYHDSSYQALEQKQNI</sequence>
<comment type="caution">
    <text evidence="1">The sequence shown here is derived from an EMBL/GenBank/DDBJ whole genome shotgun (WGS) entry which is preliminary data.</text>
</comment>
<dbReference type="Proteomes" id="UP000051586">
    <property type="component" value="Unassembled WGS sequence"/>
</dbReference>
<protein>
    <recommendedName>
        <fullName evidence="3">ABM domain-containing protein</fullName>
    </recommendedName>
</protein>
<reference evidence="1 2" key="1">
    <citation type="journal article" date="2015" name="Genome Announc.">
        <title>Expanding the biotechnology potential of lactobacilli through comparative genomics of 213 strains and associated genera.</title>
        <authorList>
            <person name="Sun Z."/>
            <person name="Harris H.M."/>
            <person name="McCann A."/>
            <person name="Guo C."/>
            <person name="Argimon S."/>
            <person name="Zhang W."/>
            <person name="Yang X."/>
            <person name="Jeffery I.B."/>
            <person name="Cooney J.C."/>
            <person name="Kagawa T.F."/>
            <person name="Liu W."/>
            <person name="Song Y."/>
            <person name="Salvetti E."/>
            <person name="Wrobel A."/>
            <person name="Rasinkangas P."/>
            <person name="Parkhill J."/>
            <person name="Rea M.C."/>
            <person name="O'Sullivan O."/>
            <person name="Ritari J."/>
            <person name="Douillard F.P."/>
            <person name="Paul Ross R."/>
            <person name="Yang R."/>
            <person name="Briner A.E."/>
            <person name="Felis G.E."/>
            <person name="de Vos W.M."/>
            <person name="Barrangou R."/>
            <person name="Klaenhammer T.R."/>
            <person name="Caufield P.W."/>
            <person name="Cui Y."/>
            <person name="Zhang H."/>
            <person name="O'Toole P.W."/>
        </authorList>
    </citation>
    <scope>NUCLEOTIDE SEQUENCE [LARGE SCALE GENOMIC DNA]</scope>
    <source>
        <strain evidence="1 2">DSM 22689</strain>
    </source>
</reference>
<dbReference type="EMBL" id="AYZI01000004">
    <property type="protein sequence ID" value="KRM91628.1"/>
    <property type="molecule type" value="Genomic_DNA"/>
</dbReference>
<dbReference type="RefSeq" id="WP_054690601.1">
    <property type="nucleotide sequence ID" value="NZ_AYZI01000004.1"/>
</dbReference>
<name>A0A0R2CUB8_9LACO</name>